<keyword evidence="2" id="KW-1185">Reference proteome</keyword>
<dbReference type="Proteomes" id="UP000509441">
    <property type="component" value="Chromosome"/>
</dbReference>
<proteinExistence type="predicted"/>
<gene>
    <name evidence="1" type="ORF">C5F49_02700</name>
</gene>
<dbReference type="GeneID" id="56060827"/>
<dbReference type="AlphaFoldDB" id="A0A7D5M0W3"/>
<dbReference type="EMBL" id="CP026994">
    <property type="protein sequence ID" value="QLH04346.1"/>
    <property type="molecule type" value="Genomic_DNA"/>
</dbReference>
<dbReference type="RefSeq" id="WP_179363227.1">
    <property type="nucleotide sequence ID" value="NZ_CP026994.1"/>
</dbReference>
<accession>A0A7D5M0W3</accession>
<reference evidence="1 2" key="1">
    <citation type="submission" date="2018-02" db="EMBL/GenBank/DDBJ databases">
        <title>Complete genome of Nitrosopumilus oxyclinae HCE1.</title>
        <authorList>
            <person name="Qin W."/>
            <person name="Zheng Y."/>
            <person name="Stahl D.A."/>
        </authorList>
    </citation>
    <scope>NUCLEOTIDE SEQUENCE [LARGE SCALE GENOMIC DNA]</scope>
    <source>
        <strain evidence="1 2">HCE1</strain>
    </source>
</reference>
<dbReference type="KEGG" id="nox:C5F49_02700"/>
<dbReference type="OrthoDB" id="6947at2157"/>
<evidence type="ECO:0000313" key="2">
    <source>
        <dbReference type="Proteomes" id="UP000509441"/>
    </source>
</evidence>
<protein>
    <submittedName>
        <fullName evidence="1">Uncharacterized protein</fullName>
    </submittedName>
</protein>
<organism evidence="1 2">
    <name type="scientific">Nitrosopumilus oxyclinae</name>
    <dbReference type="NCBI Taxonomy" id="1959104"/>
    <lineage>
        <taxon>Archaea</taxon>
        <taxon>Nitrososphaerota</taxon>
        <taxon>Nitrososphaeria</taxon>
        <taxon>Nitrosopumilales</taxon>
        <taxon>Nitrosopumilaceae</taxon>
        <taxon>Nitrosopumilus</taxon>
    </lineage>
</organism>
<evidence type="ECO:0000313" key="1">
    <source>
        <dbReference type="EMBL" id="QLH04346.1"/>
    </source>
</evidence>
<name>A0A7D5M0W3_9ARCH</name>
<sequence length="103" mass="11857">MEFHPKDLAIAKTYDLKSEKEAISAVEDMVNLGFKGKKEGYKVLMPKESKLAKRIGYTVTTGITTGLGRKKEDRDIKYWTYHHDDEHFAIVLIHRDVLTELGF</sequence>